<protein>
    <submittedName>
        <fullName evidence="2">Uncharacterized protein</fullName>
    </submittedName>
</protein>
<gene>
    <name evidence="2" type="ORF">NDU88_003395</name>
</gene>
<feature type="region of interest" description="Disordered" evidence="1">
    <location>
        <begin position="65"/>
        <end position="102"/>
    </location>
</feature>
<name>A0AAV7NHZ8_PLEWA</name>
<dbReference type="AlphaFoldDB" id="A0AAV7NHZ8"/>
<proteinExistence type="predicted"/>
<organism evidence="2 3">
    <name type="scientific">Pleurodeles waltl</name>
    <name type="common">Iberian ribbed newt</name>
    <dbReference type="NCBI Taxonomy" id="8319"/>
    <lineage>
        <taxon>Eukaryota</taxon>
        <taxon>Metazoa</taxon>
        <taxon>Chordata</taxon>
        <taxon>Craniata</taxon>
        <taxon>Vertebrata</taxon>
        <taxon>Euteleostomi</taxon>
        <taxon>Amphibia</taxon>
        <taxon>Batrachia</taxon>
        <taxon>Caudata</taxon>
        <taxon>Salamandroidea</taxon>
        <taxon>Salamandridae</taxon>
        <taxon>Pleurodelinae</taxon>
        <taxon>Pleurodeles</taxon>
    </lineage>
</organism>
<comment type="caution">
    <text evidence="2">The sequence shown here is derived from an EMBL/GenBank/DDBJ whole genome shotgun (WGS) entry which is preliminary data.</text>
</comment>
<evidence type="ECO:0000313" key="3">
    <source>
        <dbReference type="Proteomes" id="UP001066276"/>
    </source>
</evidence>
<feature type="compositionally biased region" description="Basic and acidic residues" evidence="1">
    <location>
        <begin position="8"/>
        <end position="20"/>
    </location>
</feature>
<reference evidence="2" key="1">
    <citation type="journal article" date="2022" name="bioRxiv">
        <title>Sequencing and chromosome-scale assembly of the giantPleurodeles waltlgenome.</title>
        <authorList>
            <person name="Brown T."/>
            <person name="Elewa A."/>
            <person name="Iarovenko S."/>
            <person name="Subramanian E."/>
            <person name="Araus A.J."/>
            <person name="Petzold A."/>
            <person name="Susuki M."/>
            <person name="Suzuki K.-i.T."/>
            <person name="Hayashi T."/>
            <person name="Toyoda A."/>
            <person name="Oliveira C."/>
            <person name="Osipova E."/>
            <person name="Leigh N.D."/>
            <person name="Simon A."/>
            <person name="Yun M.H."/>
        </authorList>
    </citation>
    <scope>NUCLEOTIDE SEQUENCE</scope>
    <source>
        <strain evidence="2">20211129_DDA</strain>
        <tissue evidence="2">Liver</tissue>
    </source>
</reference>
<keyword evidence="3" id="KW-1185">Reference proteome</keyword>
<sequence length="102" mass="11323">MEAVGRQRSTEKRPGLGPERKRMHWQVPMDPTALRGGRRGAALSRKNCGPVRKWQEVNSLAGEETKHLHHLRNNGTDRASGGDVTPQAQCSERRTGNSRGTL</sequence>
<evidence type="ECO:0000256" key="1">
    <source>
        <dbReference type="SAM" id="MobiDB-lite"/>
    </source>
</evidence>
<dbReference type="EMBL" id="JANPWB010000012">
    <property type="protein sequence ID" value="KAJ1115169.1"/>
    <property type="molecule type" value="Genomic_DNA"/>
</dbReference>
<dbReference type="Proteomes" id="UP001066276">
    <property type="component" value="Chromosome 8"/>
</dbReference>
<feature type="region of interest" description="Disordered" evidence="1">
    <location>
        <begin position="1"/>
        <end position="44"/>
    </location>
</feature>
<evidence type="ECO:0000313" key="2">
    <source>
        <dbReference type="EMBL" id="KAJ1115169.1"/>
    </source>
</evidence>
<accession>A0AAV7NHZ8</accession>